<organism evidence="1">
    <name type="scientific">marine sediment metagenome</name>
    <dbReference type="NCBI Taxonomy" id="412755"/>
    <lineage>
        <taxon>unclassified sequences</taxon>
        <taxon>metagenomes</taxon>
        <taxon>ecological metagenomes</taxon>
    </lineage>
</organism>
<dbReference type="AlphaFoldDB" id="X0WTN4"/>
<name>X0WTN4_9ZZZZ</name>
<evidence type="ECO:0000313" key="1">
    <source>
        <dbReference type="EMBL" id="GAG16081.1"/>
    </source>
</evidence>
<feature type="non-terminal residue" evidence="1">
    <location>
        <position position="1"/>
    </location>
</feature>
<dbReference type="EMBL" id="BARS01032565">
    <property type="protein sequence ID" value="GAG16081.1"/>
    <property type="molecule type" value="Genomic_DNA"/>
</dbReference>
<sequence>LSMLIVEVQKSDENQIRFYNWKTASGQVE</sequence>
<protein>
    <submittedName>
        <fullName evidence="1">Uncharacterized protein</fullName>
    </submittedName>
</protein>
<accession>X0WTN4</accession>
<gene>
    <name evidence="1" type="ORF">S01H1_50539</name>
</gene>
<reference evidence="1" key="1">
    <citation type="journal article" date="2014" name="Front. Microbiol.">
        <title>High frequency of phylogenetically diverse reductive dehalogenase-homologous genes in deep subseafloor sedimentary metagenomes.</title>
        <authorList>
            <person name="Kawai M."/>
            <person name="Futagami T."/>
            <person name="Toyoda A."/>
            <person name="Takaki Y."/>
            <person name="Nishi S."/>
            <person name="Hori S."/>
            <person name="Arai W."/>
            <person name="Tsubouchi T."/>
            <person name="Morono Y."/>
            <person name="Uchiyama I."/>
            <person name="Ito T."/>
            <person name="Fujiyama A."/>
            <person name="Inagaki F."/>
            <person name="Takami H."/>
        </authorList>
    </citation>
    <scope>NUCLEOTIDE SEQUENCE</scope>
    <source>
        <strain evidence="1">Expedition CK06-06</strain>
    </source>
</reference>
<proteinExistence type="predicted"/>
<comment type="caution">
    <text evidence="1">The sequence shown here is derived from an EMBL/GenBank/DDBJ whole genome shotgun (WGS) entry which is preliminary data.</text>
</comment>